<keyword evidence="4" id="KW-0808">Transferase</keyword>
<reference evidence="6" key="1">
    <citation type="submission" date="2020-09" db="EMBL/GenBank/DDBJ databases">
        <title>A novel bacterium of genus Paenibacillus, isolated from South China Sea.</title>
        <authorList>
            <person name="Huang H."/>
            <person name="Mo K."/>
            <person name="Hu Y."/>
        </authorList>
    </citation>
    <scope>NUCLEOTIDE SEQUENCE</scope>
    <source>
        <strain evidence="6">IB182363</strain>
    </source>
</reference>
<dbReference type="InterPro" id="IPR029044">
    <property type="entry name" value="Nucleotide-diphossugar_trans"/>
</dbReference>
<proteinExistence type="inferred from homology"/>
<dbReference type="GO" id="GO:0016757">
    <property type="term" value="F:glycosyltransferase activity"/>
    <property type="evidence" value="ECO:0007669"/>
    <property type="project" value="UniProtKB-KW"/>
</dbReference>
<accession>A0A927H1Y3</accession>
<evidence type="ECO:0000256" key="4">
    <source>
        <dbReference type="ARBA" id="ARBA00022679"/>
    </source>
</evidence>
<dbReference type="AlphaFoldDB" id="A0A927H1Y3"/>
<dbReference type="PANTHER" id="PTHR43179:SF12">
    <property type="entry name" value="GALACTOFURANOSYLTRANSFERASE GLFT2"/>
    <property type="match status" value="1"/>
</dbReference>
<dbReference type="Proteomes" id="UP000639396">
    <property type="component" value="Unassembled WGS sequence"/>
</dbReference>
<keyword evidence="3" id="KW-0328">Glycosyltransferase</keyword>
<dbReference type="RefSeq" id="WP_190930438.1">
    <property type="nucleotide sequence ID" value="NZ_JACXJA010000034.1"/>
</dbReference>
<protein>
    <submittedName>
        <fullName evidence="6">Glycosyltransferase family 2 protein</fullName>
    </submittedName>
</protein>
<dbReference type="Gene3D" id="3.90.550.10">
    <property type="entry name" value="Spore Coat Polysaccharide Biosynthesis Protein SpsA, Chain A"/>
    <property type="match status" value="1"/>
</dbReference>
<evidence type="ECO:0000256" key="3">
    <source>
        <dbReference type="ARBA" id="ARBA00022676"/>
    </source>
</evidence>
<gene>
    <name evidence="6" type="ORF">IDH45_22790</name>
</gene>
<name>A0A927H1Y3_9BACL</name>
<sequence length="310" mass="36082">MNYSVTVHIVTYNSERYIANCINSLEGQTYPIERIFVLDNASKDDTKNVVNQFSKVLFFQNENNRGFAPAHNDLIRMTNSDFVLVLNPDVILDPNYISKIIDKMQSNPQLGSATGTLLLQSNTSLVDSTGITIEKSRRAFDRGAGDNAEKWKCSSEIFGVSGAAAVYRRTMIEDLSFEGDFFDSDFFAYKEDVDVSWRANLLGWKAYYVNDAIGYHVRGWQQGKRSQQPLFIRKKSYINRYKMIFKNETFNGFAKDFFYITFYEIISNTYILIKEPKVLVAWFDFYRSIPALLRKRKWIQKRKRNLTQFL</sequence>
<feature type="domain" description="Glycosyltransferase 2-like" evidence="5">
    <location>
        <begin position="6"/>
        <end position="116"/>
    </location>
</feature>
<dbReference type="Pfam" id="PF00535">
    <property type="entry name" value="Glycos_transf_2"/>
    <property type="match status" value="1"/>
</dbReference>
<dbReference type="InterPro" id="IPR001173">
    <property type="entry name" value="Glyco_trans_2-like"/>
</dbReference>
<dbReference type="SUPFAM" id="SSF53448">
    <property type="entry name" value="Nucleotide-diphospho-sugar transferases"/>
    <property type="match status" value="1"/>
</dbReference>
<evidence type="ECO:0000259" key="5">
    <source>
        <dbReference type="Pfam" id="PF00535"/>
    </source>
</evidence>
<evidence type="ECO:0000313" key="7">
    <source>
        <dbReference type="Proteomes" id="UP000639396"/>
    </source>
</evidence>
<comment type="caution">
    <text evidence="6">The sequence shown here is derived from an EMBL/GenBank/DDBJ whole genome shotgun (WGS) entry which is preliminary data.</text>
</comment>
<comment type="similarity">
    <text evidence="2">Belongs to the glycosyltransferase 2 family.</text>
</comment>
<dbReference type="PANTHER" id="PTHR43179">
    <property type="entry name" value="RHAMNOSYLTRANSFERASE WBBL"/>
    <property type="match status" value="1"/>
</dbReference>
<evidence type="ECO:0000256" key="2">
    <source>
        <dbReference type="ARBA" id="ARBA00006739"/>
    </source>
</evidence>
<evidence type="ECO:0000313" key="6">
    <source>
        <dbReference type="EMBL" id="MBD2864813.1"/>
    </source>
</evidence>
<dbReference type="EMBL" id="JACXJA010000034">
    <property type="protein sequence ID" value="MBD2864813.1"/>
    <property type="molecule type" value="Genomic_DNA"/>
</dbReference>
<organism evidence="6 7">
    <name type="scientific">Paenibacillus oceani</name>
    <dbReference type="NCBI Taxonomy" id="2772510"/>
    <lineage>
        <taxon>Bacteria</taxon>
        <taxon>Bacillati</taxon>
        <taxon>Bacillota</taxon>
        <taxon>Bacilli</taxon>
        <taxon>Bacillales</taxon>
        <taxon>Paenibacillaceae</taxon>
        <taxon>Paenibacillus</taxon>
    </lineage>
</organism>
<evidence type="ECO:0000256" key="1">
    <source>
        <dbReference type="ARBA" id="ARBA00004776"/>
    </source>
</evidence>
<comment type="pathway">
    <text evidence="1">Cell wall biogenesis; cell wall polysaccharide biosynthesis.</text>
</comment>
<dbReference type="CDD" id="cd04186">
    <property type="entry name" value="GT_2_like_c"/>
    <property type="match status" value="1"/>
</dbReference>
<keyword evidence="7" id="KW-1185">Reference proteome</keyword>